<gene>
    <name evidence="3" type="primary">Cnig_chr_III.g11280</name>
    <name evidence="3" type="ORF">B9Z55_011280</name>
</gene>
<proteinExistence type="predicted"/>
<dbReference type="Proteomes" id="UP000230233">
    <property type="component" value="Chromosome III"/>
</dbReference>
<feature type="compositionally biased region" description="Acidic residues" evidence="1">
    <location>
        <begin position="290"/>
        <end position="349"/>
    </location>
</feature>
<evidence type="ECO:0000313" key="4">
    <source>
        <dbReference type="Proteomes" id="UP000230233"/>
    </source>
</evidence>
<feature type="compositionally biased region" description="Acidic residues" evidence="1">
    <location>
        <begin position="356"/>
        <end position="367"/>
    </location>
</feature>
<evidence type="ECO:0000256" key="1">
    <source>
        <dbReference type="SAM" id="MobiDB-lite"/>
    </source>
</evidence>
<evidence type="ECO:0000259" key="2">
    <source>
        <dbReference type="Pfam" id="PF07735"/>
    </source>
</evidence>
<reference evidence="4" key="1">
    <citation type="submission" date="2017-10" db="EMBL/GenBank/DDBJ databases">
        <title>Rapid genome shrinkage in a self-fertile nematode reveals novel sperm competition proteins.</title>
        <authorList>
            <person name="Yin D."/>
            <person name="Schwarz E.M."/>
            <person name="Thomas C.G."/>
            <person name="Felde R.L."/>
            <person name="Korf I.F."/>
            <person name="Cutter A.D."/>
            <person name="Schartner C.M."/>
            <person name="Ralston E.J."/>
            <person name="Meyer B.J."/>
            <person name="Haag E.S."/>
        </authorList>
    </citation>
    <scope>NUCLEOTIDE SEQUENCE [LARGE SCALE GENOMIC DNA]</scope>
    <source>
        <strain evidence="4">JU1422</strain>
    </source>
</reference>
<name>A0A2G5UJD8_9PELO</name>
<dbReference type="InterPro" id="IPR053222">
    <property type="entry name" value="Zygotic_Embryogenesis-Asso"/>
</dbReference>
<accession>A0A2G5UJD8</accession>
<dbReference type="AlphaFoldDB" id="A0A2G5UJD8"/>
<protein>
    <recommendedName>
        <fullName evidence="2">Sdz-33 F-box domain-containing protein</fullName>
    </recommendedName>
</protein>
<dbReference type="PANTHER" id="PTHR22899:SF0">
    <property type="entry name" value="F-BOX ASSOCIATED DOMAIN-CONTAINING PROTEIN-RELATED"/>
    <property type="match status" value="1"/>
</dbReference>
<organism evidence="3 4">
    <name type="scientific">Caenorhabditis nigoni</name>
    <dbReference type="NCBI Taxonomy" id="1611254"/>
    <lineage>
        <taxon>Eukaryota</taxon>
        <taxon>Metazoa</taxon>
        <taxon>Ecdysozoa</taxon>
        <taxon>Nematoda</taxon>
        <taxon>Chromadorea</taxon>
        <taxon>Rhabditida</taxon>
        <taxon>Rhabditina</taxon>
        <taxon>Rhabditomorpha</taxon>
        <taxon>Rhabditoidea</taxon>
        <taxon>Rhabditidae</taxon>
        <taxon>Peloderinae</taxon>
        <taxon>Caenorhabditis</taxon>
    </lineage>
</organism>
<dbReference type="PANTHER" id="PTHR22899">
    <property type="entry name" value="CYCLIN-RELATED F-BOX FAMILY"/>
    <property type="match status" value="1"/>
</dbReference>
<feature type="domain" description="Sdz-33 F-box" evidence="2">
    <location>
        <begin position="204"/>
        <end position="268"/>
    </location>
</feature>
<comment type="caution">
    <text evidence="3">The sequence shown here is derived from an EMBL/GenBank/DDBJ whole genome shotgun (WGS) entry which is preliminary data.</text>
</comment>
<evidence type="ECO:0000313" key="3">
    <source>
        <dbReference type="EMBL" id="PIC39664.1"/>
    </source>
</evidence>
<sequence>MTDQVSNQTERRLANHLSLNVLRAMKYHAIIVYSFVSKKALALVQALHLPIKSVRLIMKEDPWIELEFRNDLVCLEFGMGKNYGQMTSLDDLPFYVNVFKGKEVHRAVSMSNQGLTLGEWIHHLCSISNKVKLYEAEFHVEETQFDIQSLRNAFPKPRNIGIHASLIETFEHETLNAQNVLRAFLPYVKDVQLFHVPLGENLTCQHIGMANLKMLDFVHPKNFNFDCLFTLNVQMCVIETDQMPLRDLNRFFKLWKKGSHPRLKKLTILCNMETVPDCDVLLKGLRAEEIEEEVEEEEEDEDEDVEEQEREQEQESEEESEEEDEKEVEESEDEGVVEEVEADEEEAEDESKSETGSDEELEDDEEGGEGKKFLIRNCRGITGQIEVKLFEGSASVKFIVSKNYP</sequence>
<dbReference type="Pfam" id="PF07735">
    <property type="entry name" value="FBA_2"/>
    <property type="match status" value="1"/>
</dbReference>
<dbReference type="STRING" id="1611254.A0A2G5UJD8"/>
<dbReference type="EMBL" id="PDUG01000003">
    <property type="protein sequence ID" value="PIC39664.1"/>
    <property type="molecule type" value="Genomic_DNA"/>
</dbReference>
<feature type="region of interest" description="Disordered" evidence="1">
    <location>
        <begin position="290"/>
        <end position="372"/>
    </location>
</feature>
<dbReference type="InterPro" id="IPR012885">
    <property type="entry name" value="F-box_Sdz-33"/>
</dbReference>
<keyword evidence="4" id="KW-1185">Reference proteome</keyword>